<accession>A0A2R2XF60</accession>
<proteinExistence type="predicted"/>
<name>A0A2R2XF60_9VIRU</name>
<dbReference type="EMBL" id="KX686117">
    <property type="protein sequence ID" value="ASV62871.1"/>
    <property type="molecule type" value="Genomic_DNA"/>
</dbReference>
<sequence>MSSSDGGPLGRLDVRLHQKWLLLQKRTLTFDCFWNRRFWRLAAPRKGSV</sequence>
<evidence type="ECO:0000313" key="1">
    <source>
        <dbReference type="EMBL" id="ASV62871.1"/>
    </source>
</evidence>
<organism evidence="1">
    <name type="scientific">White spot syndrome virus</name>
    <dbReference type="NCBI Taxonomy" id="342409"/>
    <lineage>
        <taxon>Viruses</taxon>
        <taxon>Viruses incertae sedis</taxon>
        <taxon>Naldaviricetes</taxon>
        <taxon>Nimaviridae</taxon>
        <taxon>Whispovirus</taxon>
    </lineage>
</organism>
<dbReference type="Proteomes" id="UP000281424">
    <property type="component" value="Segment"/>
</dbReference>
<reference evidence="1" key="1">
    <citation type="journal article" date="2017" name="Virusdisease">
        <title>Characterization and prevalence of a novel white spot syndrome viral genotype in naturally infected wild crayfish, Procambarus clarkii, in Shanghai, China.</title>
        <authorList>
            <person name="Jiang L."/>
            <person name="Xiao J."/>
            <person name="Liu L."/>
            <person name="Pan Y."/>
            <person name="Yan S."/>
            <person name="Wang Y."/>
        </authorList>
    </citation>
    <scope>NUCLEOTIDE SEQUENCE [LARGE SCALE GENOMIC DNA]</scope>
    <source>
        <strain evidence="1">PC</strain>
    </source>
</reference>
<protein>
    <submittedName>
        <fullName evidence="1">Uncharacterized protein</fullName>
    </submittedName>
</protein>